<dbReference type="InterPro" id="IPR008979">
    <property type="entry name" value="Galactose-bd-like_sf"/>
</dbReference>
<dbReference type="Proteomes" id="UP001235966">
    <property type="component" value="Unassembled WGS sequence"/>
</dbReference>
<sequence length="779" mass="80813">MSNEFAQPGDRIAERFDLVYPIEHTLGSSEGVSVWIARDTILSRSLRAILVRHGAAHAAEVADAARRSALITDPHLVSTISVIDTDSLTAIFTEVPPGIPFSSYLDGTPVDPRIVWALMGEVATTVNNIRHRGVRHLRLDASDILIQDASGVVVDGFGIQAALNDVDISVPWEDLDARETRGLIDLAAALLLGRNVGDPQASVEHALEVEGLPEPLRQVLLMSSEGKTPADFVRTLVPWPELDTSSLTIINEPSDFGTRRPVPPATSSDADRPTFNAGKVAFPPLNSAQPEPEPEPSGPADDGAHAAESGEADDLAVSGAAGAAAVAGAAAAGAASNAAGAPASSKEEAAKAVEEAFGIDDAGSVSNVKWPKPDGEEFSASSVGEPGAAASLANLGALGTDPNFVSPVPLAEPEEETEPAAQPEEPAAQPEEPAAQPEEPAPATEAPKAAEPEPVSESDPEPADESTPEPTTVLPAVPPTAPGSATPATQLHAVSKSEPTTAQAPTRREIGTDEQPVVVPEHRGREHSSVTRRSAFDPKRSGHGPSHGVVAGTSSANAVGELVPPRRFNPSKIVVGVFAVGVVLAAVWATASIFRPLDPVAPASGPSYPSLNSPSAPASAAPESSAPAPTVAPQITSADVKVIGFEKFQGAPQTDINNVSGIGAVFDGNPQTRWRSWWFSSQEMKPADSTVIILQLKEKATVSEVTIDEAGNGGNIEWLGVVPDKPADGTIIAQGALNGTTTLKVKEPVETDSITLRVTKLPQDSKGKFRLDIAEITVK</sequence>
<keyword evidence="3" id="KW-1185">Reference proteome</keyword>
<feature type="compositionally biased region" description="Low complexity" evidence="1">
    <location>
        <begin position="419"/>
        <end position="453"/>
    </location>
</feature>
<feature type="region of interest" description="Disordered" evidence="1">
    <location>
        <begin position="603"/>
        <end position="630"/>
    </location>
</feature>
<protein>
    <recommendedName>
        <fullName evidence="4">Protein kinase domain-containing protein</fullName>
    </recommendedName>
</protein>
<feature type="compositionally biased region" description="Acidic residues" evidence="1">
    <location>
        <begin position="454"/>
        <end position="467"/>
    </location>
</feature>
<evidence type="ECO:0000313" key="2">
    <source>
        <dbReference type="EMBL" id="MDP9800899.1"/>
    </source>
</evidence>
<proteinExistence type="predicted"/>
<reference evidence="2 3" key="1">
    <citation type="submission" date="2023-07" db="EMBL/GenBank/DDBJ databases">
        <title>Sequencing the genomes of 1000 actinobacteria strains.</title>
        <authorList>
            <person name="Klenk H.-P."/>
        </authorList>
    </citation>
    <scope>NUCLEOTIDE SEQUENCE [LARGE SCALE GENOMIC DNA]</scope>
    <source>
        <strain evidence="2 3">DSM 102162</strain>
    </source>
</reference>
<evidence type="ECO:0000256" key="1">
    <source>
        <dbReference type="SAM" id="MobiDB-lite"/>
    </source>
</evidence>
<comment type="caution">
    <text evidence="2">The sequence shown here is derived from an EMBL/GenBank/DDBJ whole genome shotgun (WGS) entry which is preliminary data.</text>
</comment>
<feature type="compositionally biased region" description="Basic and acidic residues" evidence="1">
    <location>
        <begin position="520"/>
        <end position="540"/>
    </location>
</feature>
<dbReference type="RefSeq" id="WP_307014466.1">
    <property type="nucleotide sequence ID" value="NZ_JAUSQW010000001.1"/>
</dbReference>
<dbReference type="InterPro" id="IPR011009">
    <property type="entry name" value="Kinase-like_dom_sf"/>
</dbReference>
<dbReference type="EMBL" id="JAUSQW010000001">
    <property type="protein sequence ID" value="MDP9800899.1"/>
    <property type="molecule type" value="Genomic_DNA"/>
</dbReference>
<name>A0ABT9NB00_9ACTO</name>
<dbReference type="SUPFAM" id="SSF49785">
    <property type="entry name" value="Galactose-binding domain-like"/>
    <property type="match status" value="1"/>
</dbReference>
<dbReference type="SUPFAM" id="SSF56112">
    <property type="entry name" value="Protein kinase-like (PK-like)"/>
    <property type="match status" value="1"/>
</dbReference>
<evidence type="ECO:0000313" key="3">
    <source>
        <dbReference type="Proteomes" id="UP001235966"/>
    </source>
</evidence>
<feature type="region of interest" description="Disordered" evidence="1">
    <location>
        <begin position="395"/>
        <end position="552"/>
    </location>
</feature>
<feature type="compositionally biased region" description="Low complexity" evidence="1">
    <location>
        <begin position="606"/>
        <end position="630"/>
    </location>
</feature>
<evidence type="ECO:0008006" key="4">
    <source>
        <dbReference type="Google" id="ProtNLM"/>
    </source>
</evidence>
<feature type="region of interest" description="Disordered" evidence="1">
    <location>
        <begin position="251"/>
        <end position="310"/>
    </location>
</feature>
<gene>
    <name evidence="2" type="ORF">J2S49_000975</name>
</gene>
<dbReference type="Gene3D" id="2.60.120.260">
    <property type="entry name" value="Galactose-binding domain-like"/>
    <property type="match status" value="1"/>
</dbReference>
<feature type="region of interest" description="Disordered" evidence="1">
    <location>
        <begin position="363"/>
        <end position="383"/>
    </location>
</feature>
<accession>A0ABT9NB00</accession>
<organism evidence="2 3">
    <name type="scientific">Arcanobacterium wilhelmae</name>
    <dbReference type="NCBI Taxonomy" id="1803177"/>
    <lineage>
        <taxon>Bacteria</taxon>
        <taxon>Bacillati</taxon>
        <taxon>Actinomycetota</taxon>
        <taxon>Actinomycetes</taxon>
        <taxon>Actinomycetales</taxon>
        <taxon>Actinomycetaceae</taxon>
        <taxon>Arcanobacterium</taxon>
    </lineage>
</organism>